<accession>A0A2T7PJW7</accession>
<evidence type="ECO:0000313" key="3">
    <source>
        <dbReference type="EMBL" id="PVD33731.1"/>
    </source>
</evidence>
<dbReference type="Proteomes" id="UP000245119">
    <property type="component" value="Linkage Group LG3"/>
</dbReference>
<keyword evidence="2" id="KW-0472">Membrane</keyword>
<name>A0A2T7PJW7_POMCA</name>
<feature type="compositionally biased region" description="Basic and acidic residues" evidence="1">
    <location>
        <begin position="325"/>
        <end position="341"/>
    </location>
</feature>
<feature type="transmembrane region" description="Helical" evidence="2">
    <location>
        <begin position="200"/>
        <end position="224"/>
    </location>
</feature>
<organism evidence="3 4">
    <name type="scientific">Pomacea canaliculata</name>
    <name type="common">Golden apple snail</name>
    <dbReference type="NCBI Taxonomy" id="400727"/>
    <lineage>
        <taxon>Eukaryota</taxon>
        <taxon>Metazoa</taxon>
        <taxon>Spiralia</taxon>
        <taxon>Lophotrochozoa</taxon>
        <taxon>Mollusca</taxon>
        <taxon>Gastropoda</taxon>
        <taxon>Caenogastropoda</taxon>
        <taxon>Architaenioglossa</taxon>
        <taxon>Ampullarioidea</taxon>
        <taxon>Ampullariidae</taxon>
        <taxon>Pomacea</taxon>
    </lineage>
</organism>
<protein>
    <submittedName>
        <fullName evidence="3">Uncharacterized protein</fullName>
    </submittedName>
</protein>
<keyword evidence="4" id="KW-1185">Reference proteome</keyword>
<gene>
    <name evidence="3" type="ORF">C0Q70_04991</name>
</gene>
<keyword evidence="2" id="KW-1133">Transmembrane helix</keyword>
<evidence type="ECO:0000256" key="1">
    <source>
        <dbReference type="SAM" id="MobiDB-lite"/>
    </source>
</evidence>
<dbReference type="AlphaFoldDB" id="A0A2T7PJW7"/>
<feature type="region of interest" description="Disordered" evidence="1">
    <location>
        <begin position="311"/>
        <end position="343"/>
    </location>
</feature>
<comment type="caution">
    <text evidence="3">The sequence shown here is derived from an EMBL/GenBank/DDBJ whole genome shotgun (WGS) entry which is preliminary data.</text>
</comment>
<keyword evidence="2" id="KW-0812">Transmembrane</keyword>
<evidence type="ECO:0000313" key="4">
    <source>
        <dbReference type="Proteomes" id="UP000245119"/>
    </source>
</evidence>
<dbReference type="EMBL" id="PZQS01000003">
    <property type="protein sequence ID" value="PVD33731.1"/>
    <property type="molecule type" value="Genomic_DNA"/>
</dbReference>
<evidence type="ECO:0000256" key="2">
    <source>
        <dbReference type="SAM" id="Phobius"/>
    </source>
</evidence>
<sequence>MQPPIHERQAAKASTRGEVKEEGHVNMPRGLSTCSLLLLSCVCALVIYTSAQEHYLSYDNATGFLHFRCPLDSDLKNNKLIVSTFGRYNQRTTSGQVSRIANWYNNSATKSDNTGKVVLTTRQYGLKGYLTDVRCEDSLTYYCSYHFSESNGRISTRLDNFTFSFEGSCPSTTTEKFDEGPKAGASSKEKPLLIENQSNLTVILATVIPVSVLTLMVILAMIVLRRHTKQVPPILLFPEGPPPSEYSFSAVAGRGLPPLPQVQSNDYHFSATIDKSSEPPPPLPPSYQHVESADQSVYVSMSAIPGSCDTSSTSCSSARMSETGRLWEDSDDQGMRTERSESTYSNKEAIERAKMLAQAKAKNYNTCFNYLDLLPLEVDKE</sequence>
<feature type="region of interest" description="Disordered" evidence="1">
    <location>
        <begin position="1"/>
        <end position="23"/>
    </location>
</feature>
<proteinExistence type="predicted"/>
<reference evidence="3 4" key="1">
    <citation type="submission" date="2018-04" db="EMBL/GenBank/DDBJ databases">
        <title>The genome of golden apple snail Pomacea canaliculata provides insight into stress tolerance and invasive adaptation.</title>
        <authorList>
            <person name="Liu C."/>
            <person name="Liu B."/>
            <person name="Ren Y."/>
            <person name="Zhang Y."/>
            <person name="Wang H."/>
            <person name="Li S."/>
            <person name="Jiang F."/>
            <person name="Yin L."/>
            <person name="Zhang G."/>
            <person name="Qian W."/>
            <person name="Fan W."/>
        </authorList>
    </citation>
    <scope>NUCLEOTIDE SEQUENCE [LARGE SCALE GENOMIC DNA]</scope>
    <source>
        <strain evidence="3">SZHN2017</strain>
        <tissue evidence="3">Muscle</tissue>
    </source>
</reference>